<dbReference type="Gene3D" id="3.40.50.850">
    <property type="entry name" value="Isochorismatase-like"/>
    <property type="match status" value="1"/>
</dbReference>
<dbReference type="Pfam" id="PF00857">
    <property type="entry name" value="Isochorismatase"/>
    <property type="match status" value="1"/>
</dbReference>
<accession>I5C7C2</accession>
<dbReference type="STRING" id="1189621.A3SI_06094"/>
<comment type="caution">
    <text evidence="3">The sequence shown here is derived from an EMBL/GenBank/DDBJ whole genome shotgun (WGS) entry which is preliminary data.</text>
</comment>
<dbReference type="PANTHER" id="PTHR43540:SF1">
    <property type="entry name" value="ISOCHORISMATASE HYDROLASE"/>
    <property type="match status" value="1"/>
</dbReference>
<dbReference type="InterPro" id="IPR050272">
    <property type="entry name" value="Isochorismatase-like_hydrls"/>
</dbReference>
<keyword evidence="4" id="KW-1185">Reference proteome</keyword>
<keyword evidence="1 3" id="KW-0378">Hydrolase</keyword>
<feature type="domain" description="Isochorismatase-like" evidence="2">
    <location>
        <begin position="19"/>
        <end position="193"/>
    </location>
</feature>
<evidence type="ECO:0000256" key="1">
    <source>
        <dbReference type="ARBA" id="ARBA00022801"/>
    </source>
</evidence>
<gene>
    <name evidence="3" type="ORF">A3SI_06094</name>
</gene>
<organism evidence="3 4">
    <name type="scientific">Nitritalea halalkaliphila LW7</name>
    <dbReference type="NCBI Taxonomy" id="1189621"/>
    <lineage>
        <taxon>Bacteria</taxon>
        <taxon>Pseudomonadati</taxon>
        <taxon>Bacteroidota</taxon>
        <taxon>Cytophagia</taxon>
        <taxon>Cytophagales</taxon>
        <taxon>Cyclobacteriaceae</taxon>
        <taxon>Nitritalea</taxon>
    </lineage>
</organism>
<dbReference type="GO" id="GO:0016787">
    <property type="term" value="F:hydrolase activity"/>
    <property type="evidence" value="ECO:0007669"/>
    <property type="project" value="UniProtKB-KW"/>
</dbReference>
<protein>
    <submittedName>
        <fullName evidence="3">Isochorismatase hydrolase</fullName>
    </submittedName>
</protein>
<proteinExistence type="predicted"/>
<dbReference type="InterPro" id="IPR000868">
    <property type="entry name" value="Isochorismatase-like_dom"/>
</dbReference>
<evidence type="ECO:0000313" key="4">
    <source>
        <dbReference type="Proteomes" id="UP000005551"/>
    </source>
</evidence>
<dbReference type="OrthoDB" id="9791276at2"/>
<evidence type="ECO:0000259" key="2">
    <source>
        <dbReference type="Pfam" id="PF00857"/>
    </source>
</evidence>
<sequence length="204" mass="22585">MKQTDPGFAGSLGMGERPALLVIDLIAGYFLPESPLYSPRYAETLPQILESIAFARSSGWPVLYTRLAYDQQHWTGGHFLRKISALTLLQTHPHWADWVEGLAPGPKEPILTKQYASAFHNTPLLATLNFLRVDTLVHVGLSASGCVRATATDAMQYGYLPIVLEDAVEDRSAAIKEANLYDLQAKYADVMPLEALKKRCNNLK</sequence>
<reference evidence="3 4" key="1">
    <citation type="submission" date="2012-05" db="EMBL/GenBank/DDBJ databases">
        <title>Genome sequence of Nitritalea halalkaliphila LW7.</title>
        <authorList>
            <person name="Jangir P.K."/>
            <person name="Singh A."/>
            <person name="Shivaji S."/>
            <person name="Sharma R."/>
        </authorList>
    </citation>
    <scope>NUCLEOTIDE SEQUENCE [LARGE SCALE GENOMIC DNA]</scope>
    <source>
        <strain evidence="3 4">LW7</strain>
    </source>
</reference>
<evidence type="ECO:0000313" key="3">
    <source>
        <dbReference type="EMBL" id="EIM77724.1"/>
    </source>
</evidence>
<dbReference type="EMBL" id="AJYA01000013">
    <property type="protein sequence ID" value="EIM77724.1"/>
    <property type="molecule type" value="Genomic_DNA"/>
</dbReference>
<dbReference type="SUPFAM" id="SSF52499">
    <property type="entry name" value="Isochorismatase-like hydrolases"/>
    <property type="match status" value="1"/>
</dbReference>
<dbReference type="Proteomes" id="UP000005551">
    <property type="component" value="Unassembled WGS sequence"/>
</dbReference>
<dbReference type="InterPro" id="IPR036380">
    <property type="entry name" value="Isochorismatase-like_sf"/>
</dbReference>
<dbReference type="RefSeq" id="WP_009054028.1">
    <property type="nucleotide sequence ID" value="NZ_AJYA01000013.1"/>
</dbReference>
<dbReference type="PANTHER" id="PTHR43540">
    <property type="entry name" value="PEROXYUREIDOACRYLATE/UREIDOACRYLATE AMIDOHYDROLASE-RELATED"/>
    <property type="match status" value="1"/>
</dbReference>
<name>I5C7C2_9BACT</name>
<dbReference type="AlphaFoldDB" id="I5C7C2"/>